<evidence type="ECO:0000256" key="1">
    <source>
        <dbReference type="SAM" id="Phobius"/>
    </source>
</evidence>
<organism evidence="2 3">
    <name type="scientific">Clostridium manihotivorum</name>
    <dbReference type="NCBI Taxonomy" id="2320868"/>
    <lineage>
        <taxon>Bacteria</taxon>
        <taxon>Bacillati</taxon>
        <taxon>Bacillota</taxon>
        <taxon>Clostridia</taxon>
        <taxon>Eubacteriales</taxon>
        <taxon>Clostridiaceae</taxon>
        <taxon>Clostridium</taxon>
    </lineage>
</organism>
<dbReference type="EMBL" id="CP025746">
    <property type="protein sequence ID" value="QAA30505.1"/>
    <property type="molecule type" value="Genomic_DNA"/>
</dbReference>
<dbReference type="Proteomes" id="UP000286268">
    <property type="component" value="Chromosome"/>
</dbReference>
<keyword evidence="3" id="KW-1185">Reference proteome</keyword>
<feature type="transmembrane region" description="Helical" evidence="1">
    <location>
        <begin position="44"/>
        <end position="67"/>
    </location>
</feature>
<feature type="transmembrane region" description="Helical" evidence="1">
    <location>
        <begin position="6"/>
        <end position="32"/>
    </location>
</feature>
<gene>
    <name evidence="2" type="ORF">C1I91_01845</name>
</gene>
<evidence type="ECO:0000313" key="2">
    <source>
        <dbReference type="EMBL" id="QAA30505.1"/>
    </source>
</evidence>
<dbReference type="KEGG" id="cmah:C1I91_01845"/>
<protein>
    <submittedName>
        <fullName evidence="2">Uncharacterized protein</fullName>
    </submittedName>
</protein>
<name>A0A3R5UD69_9CLOT</name>
<sequence>MLVFFSIMLIVLFIGLGLTISSTILLILCNLYKKKTGKKAHIAIRIILIIVLLVGAAAFIVPTVFLLSCWYDAPKMQHLK</sequence>
<reference evidence="2 3" key="1">
    <citation type="submission" date="2018-01" db="EMBL/GenBank/DDBJ databases">
        <title>Genome Sequencing and Assembly of Anaerobacter polyendosporus strain CT4.</title>
        <authorList>
            <person name="Tachaapaikoon C."/>
            <person name="Sutheeworapong S."/>
            <person name="Jenjaroenpun P."/>
            <person name="Wongsurawat T."/>
            <person name="Nookeaw I."/>
            <person name="Cheawchanlertfa P."/>
            <person name="Kosugi A."/>
            <person name="Cheevadhanarak S."/>
            <person name="Ratanakhanokchai K."/>
        </authorList>
    </citation>
    <scope>NUCLEOTIDE SEQUENCE [LARGE SCALE GENOMIC DNA]</scope>
    <source>
        <strain evidence="2 3">CT4</strain>
    </source>
</reference>
<keyword evidence="1" id="KW-1133">Transmembrane helix</keyword>
<keyword evidence="1" id="KW-0472">Membrane</keyword>
<proteinExistence type="predicted"/>
<accession>A0A3R5UD69</accession>
<evidence type="ECO:0000313" key="3">
    <source>
        <dbReference type="Proteomes" id="UP000286268"/>
    </source>
</evidence>
<dbReference type="AlphaFoldDB" id="A0A3R5UD69"/>
<keyword evidence="1" id="KW-0812">Transmembrane</keyword>